<keyword evidence="2" id="KW-1185">Reference proteome</keyword>
<proteinExistence type="predicted"/>
<comment type="caution">
    <text evidence="1">The sequence shown here is derived from an EMBL/GenBank/DDBJ whole genome shotgun (WGS) entry which is preliminary data.</text>
</comment>
<evidence type="ECO:0000313" key="2">
    <source>
        <dbReference type="Proteomes" id="UP001249851"/>
    </source>
</evidence>
<protein>
    <submittedName>
        <fullName evidence="1">Uncharacterized protein</fullName>
    </submittedName>
</protein>
<dbReference type="Proteomes" id="UP001249851">
    <property type="component" value="Unassembled WGS sequence"/>
</dbReference>
<evidence type="ECO:0000313" key="1">
    <source>
        <dbReference type="EMBL" id="KAK2573716.1"/>
    </source>
</evidence>
<gene>
    <name evidence="1" type="ORF">P5673_001403</name>
</gene>
<organism evidence="1 2">
    <name type="scientific">Acropora cervicornis</name>
    <name type="common">Staghorn coral</name>
    <dbReference type="NCBI Taxonomy" id="6130"/>
    <lineage>
        <taxon>Eukaryota</taxon>
        <taxon>Metazoa</taxon>
        <taxon>Cnidaria</taxon>
        <taxon>Anthozoa</taxon>
        <taxon>Hexacorallia</taxon>
        <taxon>Scleractinia</taxon>
        <taxon>Astrocoeniina</taxon>
        <taxon>Acroporidae</taxon>
        <taxon>Acropora</taxon>
    </lineage>
</organism>
<reference evidence="1" key="2">
    <citation type="journal article" date="2023" name="Science">
        <title>Genomic signatures of disease resistance in endangered staghorn corals.</title>
        <authorList>
            <person name="Vollmer S.V."/>
            <person name="Selwyn J.D."/>
            <person name="Despard B.A."/>
            <person name="Roesel C.L."/>
        </authorList>
    </citation>
    <scope>NUCLEOTIDE SEQUENCE</scope>
    <source>
        <strain evidence="1">K2</strain>
    </source>
</reference>
<dbReference type="EMBL" id="JARQWQ010000002">
    <property type="protein sequence ID" value="KAK2573716.1"/>
    <property type="molecule type" value="Genomic_DNA"/>
</dbReference>
<sequence>MTSESANSSRKLDDILAKMDVLIAAKNEMLSKLNKLEMAQSTIIKDVEDLKNSFKETDIEIQECNSRLSLKADGERRLRF</sequence>
<reference evidence="1" key="1">
    <citation type="journal article" date="2023" name="G3 (Bethesda)">
        <title>Whole genome assembly and annotation of the endangered Caribbean coral Acropora cervicornis.</title>
        <authorList>
            <person name="Selwyn J.D."/>
            <person name="Vollmer S.V."/>
        </authorList>
    </citation>
    <scope>NUCLEOTIDE SEQUENCE</scope>
    <source>
        <strain evidence="1">K2</strain>
    </source>
</reference>
<accession>A0AAD9R639</accession>
<dbReference type="AlphaFoldDB" id="A0AAD9R639"/>
<name>A0AAD9R639_ACRCE</name>